<comment type="caution">
    <text evidence="2">The sequence shown here is derived from an EMBL/GenBank/DDBJ whole genome shotgun (WGS) entry which is preliminary data.</text>
</comment>
<proteinExistence type="predicted"/>
<protein>
    <submittedName>
        <fullName evidence="2">Uncharacterized protein</fullName>
    </submittedName>
</protein>
<evidence type="ECO:0000313" key="2">
    <source>
        <dbReference type="EMBL" id="KAH3863891.1"/>
    </source>
</evidence>
<keyword evidence="3" id="KW-1185">Reference proteome</keyword>
<feature type="compositionally biased region" description="Polar residues" evidence="1">
    <location>
        <begin position="1"/>
        <end position="20"/>
    </location>
</feature>
<evidence type="ECO:0000313" key="3">
    <source>
        <dbReference type="Proteomes" id="UP000828390"/>
    </source>
</evidence>
<sequence>MTEFVTTKQNETQPNRSEPSSIEKLLDEIGSKLSNVLTKSDTDIIRNIMKETLVELKEKLLASVVKQIEIIESNMFDQAKELASLKEKVIEQNKKIKTLKKCNESSKQT</sequence>
<feature type="region of interest" description="Disordered" evidence="1">
    <location>
        <begin position="1"/>
        <end position="22"/>
    </location>
</feature>
<organism evidence="2 3">
    <name type="scientific">Dreissena polymorpha</name>
    <name type="common">Zebra mussel</name>
    <name type="synonym">Mytilus polymorpha</name>
    <dbReference type="NCBI Taxonomy" id="45954"/>
    <lineage>
        <taxon>Eukaryota</taxon>
        <taxon>Metazoa</taxon>
        <taxon>Spiralia</taxon>
        <taxon>Lophotrochozoa</taxon>
        <taxon>Mollusca</taxon>
        <taxon>Bivalvia</taxon>
        <taxon>Autobranchia</taxon>
        <taxon>Heteroconchia</taxon>
        <taxon>Euheterodonta</taxon>
        <taxon>Imparidentia</taxon>
        <taxon>Neoheterodontei</taxon>
        <taxon>Myida</taxon>
        <taxon>Dreissenoidea</taxon>
        <taxon>Dreissenidae</taxon>
        <taxon>Dreissena</taxon>
    </lineage>
</organism>
<gene>
    <name evidence="2" type="ORF">DPMN_026897</name>
</gene>
<reference evidence="2" key="1">
    <citation type="journal article" date="2019" name="bioRxiv">
        <title>The Genome of the Zebra Mussel, Dreissena polymorpha: A Resource for Invasive Species Research.</title>
        <authorList>
            <person name="McCartney M.A."/>
            <person name="Auch B."/>
            <person name="Kono T."/>
            <person name="Mallez S."/>
            <person name="Zhang Y."/>
            <person name="Obille A."/>
            <person name="Becker A."/>
            <person name="Abrahante J.E."/>
            <person name="Garbe J."/>
            <person name="Badalamenti J.P."/>
            <person name="Herman A."/>
            <person name="Mangelson H."/>
            <person name="Liachko I."/>
            <person name="Sullivan S."/>
            <person name="Sone E.D."/>
            <person name="Koren S."/>
            <person name="Silverstein K.A.T."/>
            <person name="Beckman K.B."/>
            <person name="Gohl D.M."/>
        </authorList>
    </citation>
    <scope>NUCLEOTIDE SEQUENCE</scope>
    <source>
        <strain evidence="2">Duluth1</strain>
        <tissue evidence="2">Whole animal</tissue>
    </source>
</reference>
<reference evidence="2" key="2">
    <citation type="submission" date="2020-11" db="EMBL/GenBank/DDBJ databases">
        <authorList>
            <person name="McCartney M.A."/>
            <person name="Auch B."/>
            <person name="Kono T."/>
            <person name="Mallez S."/>
            <person name="Becker A."/>
            <person name="Gohl D.M."/>
            <person name="Silverstein K.A.T."/>
            <person name="Koren S."/>
            <person name="Bechman K.B."/>
            <person name="Herman A."/>
            <person name="Abrahante J.E."/>
            <person name="Garbe J."/>
        </authorList>
    </citation>
    <scope>NUCLEOTIDE SEQUENCE</scope>
    <source>
        <strain evidence="2">Duluth1</strain>
        <tissue evidence="2">Whole animal</tissue>
    </source>
</reference>
<name>A0A9D4LW19_DREPO</name>
<dbReference type="Proteomes" id="UP000828390">
    <property type="component" value="Unassembled WGS sequence"/>
</dbReference>
<accession>A0A9D4LW19</accession>
<evidence type="ECO:0000256" key="1">
    <source>
        <dbReference type="SAM" id="MobiDB-lite"/>
    </source>
</evidence>
<dbReference type="AlphaFoldDB" id="A0A9D4LW19"/>
<dbReference type="EMBL" id="JAIWYP010000002">
    <property type="protein sequence ID" value="KAH3863891.1"/>
    <property type="molecule type" value="Genomic_DNA"/>
</dbReference>